<dbReference type="InterPro" id="IPR001900">
    <property type="entry name" value="RNase_II/R"/>
</dbReference>
<dbReference type="EMBL" id="CP028941">
    <property type="protein sequence ID" value="QKM63159.1"/>
    <property type="molecule type" value="Genomic_DNA"/>
</dbReference>
<sequence>MAKKSYHHQKFTRADLAHIATIAMLERGLEPEFSAEVHNQLDLIAAPGQDQDPTITDLTGLLWCSLDNDDSRDLDQLTASISLENGSTKIFVAIADVDAVIKKHSPIDEHAKLNTASVYTSARIFPMLPEKLSTNLTSLNPDELRLALVTEMTISQDGTVEDSQIYRAKVINKAKLAYDAISAWIEGVGSAPTALCSVKGMEEQLHTQDRVAQTLRKRRHDAGSLHLELFQPKAIFKKDLIVGIQEQVQNRGRQLIEEFMIAVNESTAHFLLKHRVPSLRRVVRSPDRWLRIVELARQYGDVLPADPDSKALSEFLARRLKADPIRFPDLSLIVVKLMGPGEYVLERPGTDAIGHFGLAVQDYTHSTAPNRRYPDLITLRMIKSILQKQALAYETKELQELAEHCTKQEDAIRKVERRVRKSEAALFLEPYIGKTFDGIITGIAPNNGWVRIFNPPAEGMLMSRTQLVDIGRKVHVQLVSTNVEMGFINFALV</sequence>
<feature type="coiled-coil region" evidence="1">
    <location>
        <begin position="398"/>
        <end position="425"/>
    </location>
</feature>
<evidence type="ECO:0000259" key="2">
    <source>
        <dbReference type="SMART" id="SM00955"/>
    </source>
</evidence>
<organism evidence="3 4">
    <name type="scientific">Polynucleobacter antarcticus</name>
    <dbReference type="NCBI Taxonomy" id="1743162"/>
    <lineage>
        <taxon>Bacteria</taxon>
        <taxon>Pseudomonadati</taxon>
        <taxon>Pseudomonadota</taxon>
        <taxon>Betaproteobacteria</taxon>
        <taxon>Burkholderiales</taxon>
        <taxon>Burkholderiaceae</taxon>
        <taxon>Polynucleobacter</taxon>
    </lineage>
</organism>
<dbReference type="Proteomes" id="UP000500806">
    <property type="component" value="Chromosome"/>
</dbReference>
<name>A0A6M9PR79_9BURK</name>
<protein>
    <submittedName>
        <fullName evidence="3">Ribonuclease II</fullName>
    </submittedName>
</protein>
<dbReference type="InterPro" id="IPR050180">
    <property type="entry name" value="RNR_Ribonuclease"/>
</dbReference>
<dbReference type="GO" id="GO:0003723">
    <property type="term" value="F:RNA binding"/>
    <property type="evidence" value="ECO:0007669"/>
    <property type="project" value="InterPro"/>
</dbReference>
<keyword evidence="1" id="KW-0175">Coiled coil</keyword>
<dbReference type="InterPro" id="IPR012340">
    <property type="entry name" value="NA-bd_OB-fold"/>
</dbReference>
<dbReference type="GO" id="GO:0005829">
    <property type="term" value="C:cytosol"/>
    <property type="evidence" value="ECO:0007669"/>
    <property type="project" value="TreeGrafter"/>
</dbReference>
<dbReference type="SMART" id="SM00955">
    <property type="entry name" value="RNB"/>
    <property type="match status" value="1"/>
</dbReference>
<dbReference type="PANTHER" id="PTHR23355">
    <property type="entry name" value="RIBONUCLEASE"/>
    <property type="match status" value="1"/>
</dbReference>
<reference evidence="3 4" key="1">
    <citation type="submission" date="2018-04" db="EMBL/GenBank/DDBJ databases">
        <title>Polynucleobacter sp. LimPoW16 genome.</title>
        <authorList>
            <person name="Hahn M.W."/>
        </authorList>
    </citation>
    <scope>NUCLEOTIDE SEQUENCE [LARGE SCALE GENOMIC DNA]</scope>
    <source>
        <strain evidence="3 4">LimPoW16</strain>
    </source>
</reference>
<dbReference type="PANTHER" id="PTHR23355:SF37">
    <property type="entry name" value="EXORIBONUCLEASE 2"/>
    <property type="match status" value="1"/>
</dbReference>
<proteinExistence type="predicted"/>
<accession>A0A6M9PR79</accession>
<dbReference type="Pfam" id="PF00773">
    <property type="entry name" value="RNB"/>
    <property type="match status" value="1"/>
</dbReference>
<evidence type="ECO:0000313" key="4">
    <source>
        <dbReference type="Proteomes" id="UP000500806"/>
    </source>
</evidence>
<feature type="domain" description="RNB" evidence="2">
    <location>
        <begin position="55"/>
        <end position="388"/>
    </location>
</feature>
<evidence type="ECO:0000313" key="3">
    <source>
        <dbReference type="EMBL" id="QKM63159.1"/>
    </source>
</evidence>
<dbReference type="SUPFAM" id="SSF50249">
    <property type="entry name" value="Nucleic acid-binding proteins"/>
    <property type="match status" value="1"/>
</dbReference>
<dbReference type="InterPro" id="IPR040596">
    <property type="entry name" value="RNase_II_C_S1"/>
</dbReference>
<keyword evidence="4" id="KW-1185">Reference proteome</keyword>
<dbReference type="AlphaFoldDB" id="A0A6M9PR79"/>
<dbReference type="RefSeq" id="WP_173943323.1">
    <property type="nucleotide sequence ID" value="NZ_CBCSCD010000001.1"/>
</dbReference>
<dbReference type="KEGG" id="pani:DCO16_08910"/>
<dbReference type="GO" id="GO:0006402">
    <property type="term" value="P:mRNA catabolic process"/>
    <property type="evidence" value="ECO:0007669"/>
    <property type="project" value="TreeGrafter"/>
</dbReference>
<evidence type="ECO:0000256" key="1">
    <source>
        <dbReference type="SAM" id="Coils"/>
    </source>
</evidence>
<gene>
    <name evidence="3" type="ORF">DCO16_08910</name>
</gene>
<dbReference type="Pfam" id="PF18614">
    <property type="entry name" value="RNase_II_C_S1"/>
    <property type="match status" value="1"/>
</dbReference>
<dbReference type="GO" id="GO:0004540">
    <property type="term" value="F:RNA nuclease activity"/>
    <property type="evidence" value="ECO:0007669"/>
    <property type="project" value="InterPro"/>
</dbReference>